<proteinExistence type="predicted"/>
<dbReference type="EMBL" id="CAJNNV010026659">
    <property type="protein sequence ID" value="CAE8618747.1"/>
    <property type="molecule type" value="Genomic_DNA"/>
</dbReference>
<evidence type="ECO:0000256" key="1">
    <source>
        <dbReference type="SAM" id="MobiDB-lite"/>
    </source>
</evidence>
<accession>A0A813G282</accession>
<feature type="region of interest" description="Disordered" evidence="1">
    <location>
        <begin position="491"/>
        <end position="524"/>
    </location>
</feature>
<feature type="compositionally biased region" description="Basic and acidic residues" evidence="1">
    <location>
        <begin position="429"/>
        <end position="444"/>
    </location>
</feature>
<evidence type="ECO:0000313" key="2">
    <source>
        <dbReference type="EMBL" id="CAE8618747.1"/>
    </source>
</evidence>
<dbReference type="AlphaFoldDB" id="A0A813G282"/>
<dbReference type="PANTHER" id="PTHR48209:SF2">
    <property type="entry name" value="FI24008P1"/>
    <property type="match status" value="1"/>
</dbReference>
<comment type="caution">
    <text evidence="2">The sequence shown here is derived from an EMBL/GenBank/DDBJ whole genome shotgun (WGS) entry which is preliminary data.</text>
</comment>
<sequence length="875" mass="92904">MCYADPDADRWASLAVVGAQPLAVPDVKVGNVRLRGTFPGCATTHTHQMDVAIGVDCEMPSQELIARAQCDDDAAPPAEEVWIGAADSEAQADPKEGADLGFVKGSNNDDNNNNNNKNNKNNDNDNKNNNDNNNNNHNNNNNSNNNNNNNDKNENNSSNNNNNDHNSYVSQTVERLAGKAAMLAAWPSSSEVGSYDGQAENREASPNNGVSAGQAELEEASTVKFDAHVSVVEADGEGLQDLRSVRGRRPSIYVCQAVQQLEADDSAIAGKEGNDKAAGSKGANLDGAENAGMVEESSTVKFHPNASVSESANTEGLQDLRRVKGRKQTAYVSEAVQQLDSDDSDDDGKEGDDKAAGSKAANRDGAVNAGMVEESSIVQFHPNVDIVESANTEGLQDLRRVKGRMQTAYVSEAVQQLDSDDSDDDGKEGDDKAAGSRGANRDGAENAGMVEESSIVQFHPNVDVVESANTEGWQDLRRVKGRVQTAYVTEAVQQLDSDDSDDDGKEGDDKAAGSRGANRDGAENAGMVEESSIVQFHPNVDVVESANTEGWQDLRRVKGRVQTAYVTEAVQQLDSDDSDDDGKEGDDKAAGSKGANRDGAVNAGMVEESSIVQFHPNVDIVESANTEGLQDLRRVKGRMQTAYVSEAVQQLDSDDSDDDGKEGDDKAAGSKGANRDGAVNAGMVEESSIVQFHPNVDVVESANTEGLQDLRRVKGRMQTAYVSEAVQQLDSEDSDDDCKEGDDIAAGSKGANRDVAVNAGMVEEPSTVNFDIDANVDVDELTNGEGLQNSRRVKGRMQTAYVSEAVQQLDADDSDDDGNDKAAGSKGANRDGAVNAGMVEESSTVEFHANVGVVESANTDGLQDLHSAKWSTQNG</sequence>
<organism evidence="2 3">
    <name type="scientific">Polarella glacialis</name>
    <name type="common">Dinoflagellate</name>
    <dbReference type="NCBI Taxonomy" id="89957"/>
    <lineage>
        <taxon>Eukaryota</taxon>
        <taxon>Sar</taxon>
        <taxon>Alveolata</taxon>
        <taxon>Dinophyceae</taxon>
        <taxon>Suessiales</taxon>
        <taxon>Suessiaceae</taxon>
        <taxon>Polarella</taxon>
    </lineage>
</organism>
<feature type="region of interest" description="Disordered" evidence="1">
    <location>
        <begin position="808"/>
        <end position="841"/>
    </location>
</feature>
<protein>
    <submittedName>
        <fullName evidence="2">Uncharacterized protein</fullName>
    </submittedName>
</protein>
<keyword evidence="3" id="KW-1185">Reference proteome</keyword>
<feature type="region of interest" description="Disordered" evidence="1">
    <location>
        <begin position="413"/>
        <end position="446"/>
    </location>
</feature>
<feature type="compositionally biased region" description="Polar residues" evidence="1">
    <location>
        <begin position="296"/>
        <end position="316"/>
    </location>
</feature>
<feature type="region of interest" description="Disordered" evidence="1">
    <location>
        <begin position="569"/>
        <end position="599"/>
    </location>
</feature>
<feature type="region of interest" description="Disordered" evidence="1">
    <location>
        <begin position="190"/>
        <end position="216"/>
    </location>
</feature>
<feature type="non-terminal residue" evidence="2">
    <location>
        <position position="875"/>
    </location>
</feature>
<dbReference type="PANTHER" id="PTHR48209">
    <property type="entry name" value="AGL056WP"/>
    <property type="match status" value="1"/>
</dbReference>
<feature type="compositionally biased region" description="Acidic residues" evidence="1">
    <location>
        <begin position="496"/>
        <end position="506"/>
    </location>
</feature>
<feature type="compositionally biased region" description="Acidic residues" evidence="1">
    <location>
        <begin position="730"/>
        <end position="740"/>
    </location>
</feature>
<feature type="compositionally biased region" description="Basic and acidic residues" evidence="1">
    <location>
        <begin position="507"/>
        <end position="522"/>
    </location>
</feature>
<feature type="compositionally biased region" description="Acidic residues" evidence="1">
    <location>
        <begin position="652"/>
        <end position="662"/>
    </location>
</feature>
<reference evidence="2" key="1">
    <citation type="submission" date="2021-02" db="EMBL/GenBank/DDBJ databases">
        <authorList>
            <person name="Dougan E. K."/>
            <person name="Rhodes N."/>
            <person name="Thang M."/>
            <person name="Chan C."/>
        </authorList>
    </citation>
    <scope>NUCLEOTIDE SEQUENCE</scope>
</reference>
<feature type="compositionally biased region" description="Low complexity" evidence="1">
    <location>
        <begin position="129"/>
        <end position="166"/>
    </location>
</feature>
<feature type="compositionally biased region" description="Acidic residues" evidence="1">
    <location>
        <begin position="418"/>
        <end position="428"/>
    </location>
</feature>
<feature type="compositionally biased region" description="Acidic residues" evidence="1">
    <location>
        <begin position="340"/>
        <end position="350"/>
    </location>
</feature>
<evidence type="ECO:0000313" key="3">
    <source>
        <dbReference type="Proteomes" id="UP000654075"/>
    </source>
</evidence>
<gene>
    <name evidence="2" type="ORF">PGLA1383_LOCUS36348</name>
</gene>
<feature type="region of interest" description="Disordered" evidence="1">
    <location>
        <begin position="88"/>
        <end position="167"/>
    </location>
</feature>
<feature type="compositionally biased region" description="Acidic residues" evidence="1">
    <location>
        <begin position="574"/>
        <end position="584"/>
    </location>
</feature>
<name>A0A813G282_POLGL</name>
<dbReference type="Proteomes" id="UP000654075">
    <property type="component" value="Unassembled WGS sequence"/>
</dbReference>
<feature type="region of interest" description="Disordered" evidence="1">
    <location>
        <begin position="647"/>
        <end position="677"/>
    </location>
</feature>
<feature type="compositionally biased region" description="Low complexity" evidence="1">
    <location>
        <begin position="106"/>
        <end position="119"/>
    </location>
</feature>
<feature type="region of interest" description="Disordered" evidence="1">
    <location>
        <begin position="727"/>
        <end position="749"/>
    </location>
</feature>
<feature type="region of interest" description="Disordered" evidence="1">
    <location>
        <begin position="292"/>
        <end position="366"/>
    </location>
</feature>